<dbReference type="InterPro" id="IPR029058">
    <property type="entry name" value="AB_hydrolase_fold"/>
</dbReference>
<accession>A0A5C4MN82</accession>
<name>A0A5C4MN82_9RHOB</name>
<dbReference type="Pfam" id="PF02230">
    <property type="entry name" value="Abhydrolase_2"/>
    <property type="match status" value="1"/>
</dbReference>
<dbReference type="EMBL" id="VDFU01000027">
    <property type="protein sequence ID" value="TNC47279.1"/>
    <property type="molecule type" value="Genomic_DNA"/>
</dbReference>
<dbReference type="SUPFAM" id="SSF53474">
    <property type="entry name" value="alpha/beta-Hydrolases"/>
    <property type="match status" value="1"/>
</dbReference>
<organism evidence="5 6">
    <name type="scientific">Rubellimicrobium rubrum</name>
    <dbReference type="NCBI Taxonomy" id="2585369"/>
    <lineage>
        <taxon>Bacteria</taxon>
        <taxon>Pseudomonadati</taxon>
        <taxon>Pseudomonadota</taxon>
        <taxon>Alphaproteobacteria</taxon>
        <taxon>Rhodobacterales</taxon>
        <taxon>Roseobacteraceae</taxon>
        <taxon>Rubellimicrobium</taxon>
    </lineage>
</organism>
<protein>
    <submittedName>
        <fullName evidence="5">Phospholipase</fullName>
    </submittedName>
</protein>
<feature type="domain" description="Phospholipase/carboxylesterase/thioesterase" evidence="4">
    <location>
        <begin position="69"/>
        <end position="256"/>
    </location>
</feature>
<comment type="caution">
    <text evidence="5">The sequence shown here is derived from an EMBL/GenBank/DDBJ whole genome shotgun (WGS) entry which is preliminary data.</text>
</comment>
<keyword evidence="6" id="KW-1185">Reference proteome</keyword>
<dbReference type="OrthoDB" id="9801763at2"/>
<dbReference type="PANTHER" id="PTHR10655">
    <property type="entry name" value="LYSOPHOSPHOLIPASE-RELATED"/>
    <property type="match status" value="1"/>
</dbReference>
<dbReference type="GO" id="GO:0016787">
    <property type="term" value="F:hydrolase activity"/>
    <property type="evidence" value="ECO:0007669"/>
    <property type="project" value="UniProtKB-KW"/>
</dbReference>
<dbReference type="Gene3D" id="3.40.50.1820">
    <property type="entry name" value="alpha/beta hydrolase"/>
    <property type="match status" value="1"/>
</dbReference>
<gene>
    <name evidence="5" type="ORF">FHG66_16940</name>
</gene>
<dbReference type="InterPro" id="IPR050565">
    <property type="entry name" value="LYPA1-2/EST-like"/>
</dbReference>
<feature type="region of interest" description="Disordered" evidence="3">
    <location>
        <begin position="1"/>
        <end position="48"/>
    </location>
</feature>
<dbReference type="PANTHER" id="PTHR10655:SF17">
    <property type="entry name" value="LYSOPHOSPHOLIPASE-LIKE PROTEIN 1"/>
    <property type="match status" value="1"/>
</dbReference>
<proteinExistence type="inferred from homology"/>
<evidence type="ECO:0000256" key="3">
    <source>
        <dbReference type="SAM" id="MobiDB-lite"/>
    </source>
</evidence>
<evidence type="ECO:0000256" key="2">
    <source>
        <dbReference type="ARBA" id="ARBA00022801"/>
    </source>
</evidence>
<keyword evidence="2" id="KW-0378">Hydrolase</keyword>
<dbReference type="AlphaFoldDB" id="A0A5C4MN82"/>
<evidence type="ECO:0000256" key="1">
    <source>
        <dbReference type="ARBA" id="ARBA00006499"/>
    </source>
</evidence>
<evidence type="ECO:0000259" key="4">
    <source>
        <dbReference type="Pfam" id="PF02230"/>
    </source>
</evidence>
<reference evidence="5 6" key="1">
    <citation type="submission" date="2019-06" db="EMBL/GenBank/DDBJ databases">
        <title>YIM 131921 draft genome.</title>
        <authorList>
            <person name="Jiang L."/>
        </authorList>
    </citation>
    <scope>NUCLEOTIDE SEQUENCE [LARGE SCALE GENOMIC DNA]</scope>
    <source>
        <strain evidence="5 6">YIM 131921</strain>
    </source>
</reference>
<dbReference type="Proteomes" id="UP000305887">
    <property type="component" value="Unassembled WGS sequence"/>
</dbReference>
<dbReference type="InterPro" id="IPR003140">
    <property type="entry name" value="PLipase/COase/thioEstase"/>
</dbReference>
<evidence type="ECO:0000313" key="6">
    <source>
        <dbReference type="Proteomes" id="UP000305887"/>
    </source>
</evidence>
<evidence type="ECO:0000313" key="5">
    <source>
        <dbReference type="EMBL" id="TNC47279.1"/>
    </source>
</evidence>
<sequence length="272" mass="29284">MAKAGPRTSPPMPWARPCSSRRGSPTGRKRSRPGSKSTPGDIRTEDDLSMSKGHFENTVFHGAAPADAKVVCVFVHGRTQSPADMMENVIQHLDAPSVRFVLPKSDGLAWYDVKAVDPLTDAGRSQLEAALARLSQTISSAEAESPGAPLVLGGFSQGACLSVEYLMRRGPWDGAACFLTGCRVGVSSDDRPVARIEGMPIYASCGDLDPWIPSANHTEMCQILIEQGARLRTDIFPGRDHSVTQTERKALQAMLDALVAQRPVFALQETAK</sequence>
<comment type="similarity">
    <text evidence="1">Belongs to the AB hydrolase superfamily. AB hydrolase 2 family.</text>
</comment>